<reference evidence="2 3" key="1">
    <citation type="submission" date="2017-11" db="EMBL/GenBank/DDBJ databases">
        <title>Complete genome of a free-living desiccation-tolerant cyanobacterium and its photosynthetic adaptation to extreme terrestrial habitat.</title>
        <authorList>
            <person name="Shang J."/>
        </authorList>
    </citation>
    <scope>NUCLEOTIDE SEQUENCE [LARGE SCALE GENOMIC DNA]</scope>
    <source>
        <strain evidence="2 3">CCNUN1</strain>
    </source>
</reference>
<name>A0A2K8SNZ8_9NOSO</name>
<protein>
    <submittedName>
        <fullName evidence="2">Uncharacterized protein</fullName>
    </submittedName>
</protein>
<evidence type="ECO:0000256" key="1">
    <source>
        <dbReference type="SAM" id="MobiDB-lite"/>
    </source>
</evidence>
<accession>A0A2K8SNZ8</accession>
<dbReference type="EMBL" id="CP024785">
    <property type="protein sequence ID" value="AUB37172.1"/>
    <property type="molecule type" value="Genomic_DNA"/>
</dbReference>
<proteinExistence type="predicted"/>
<keyword evidence="3" id="KW-1185">Reference proteome</keyword>
<dbReference type="Proteomes" id="UP000232003">
    <property type="component" value="Chromosome"/>
</dbReference>
<evidence type="ECO:0000313" key="3">
    <source>
        <dbReference type="Proteomes" id="UP000232003"/>
    </source>
</evidence>
<evidence type="ECO:0000313" key="2">
    <source>
        <dbReference type="EMBL" id="AUB37172.1"/>
    </source>
</evidence>
<organism evidence="2 3">
    <name type="scientific">Nostoc flagelliforme CCNUN1</name>
    <dbReference type="NCBI Taxonomy" id="2038116"/>
    <lineage>
        <taxon>Bacteria</taxon>
        <taxon>Bacillati</taxon>
        <taxon>Cyanobacteriota</taxon>
        <taxon>Cyanophyceae</taxon>
        <taxon>Nostocales</taxon>
        <taxon>Nostocaceae</taxon>
        <taxon>Nostoc</taxon>
    </lineage>
</organism>
<feature type="region of interest" description="Disordered" evidence="1">
    <location>
        <begin position="1"/>
        <end position="32"/>
    </location>
</feature>
<gene>
    <name evidence="2" type="ORF">COO91_03110</name>
</gene>
<dbReference type="KEGG" id="nfl:COO91_03110"/>
<sequence length="43" mass="4912">MKLHQKISEQSLKASIHKDNSVNRKVEKEGSRGAGKKFLIFDK</sequence>
<dbReference type="AlphaFoldDB" id="A0A2K8SNZ8"/>
<feature type="compositionally biased region" description="Basic and acidic residues" evidence="1">
    <location>
        <begin position="16"/>
        <end position="31"/>
    </location>
</feature>